<reference evidence="2 3" key="1">
    <citation type="submission" date="2019-10" db="EMBL/GenBank/DDBJ databases">
        <title>Bacillus from the desert of Cuatro Cinegas, Coahuila.</title>
        <authorList>
            <person name="Olmedo-Alvarez G."/>
            <person name="Saldana S."/>
            <person name="Barcelo D."/>
        </authorList>
    </citation>
    <scope>NUCLEOTIDE SEQUENCE [LARGE SCALE GENOMIC DNA]</scope>
    <source>
        <strain evidence="2 3">CH155b_5T</strain>
    </source>
</reference>
<name>A0A7V7S2F7_9BACI</name>
<comment type="caution">
    <text evidence="2">The sequence shown here is derived from an EMBL/GenBank/DDBJ whole genome shotgun (WGS) entry which is preliminary data.</text>
</comment>
<dbReference type="RefSeq" id="WP_151628216.1">
    <property type="nucleotide sequence ID" value="NZ_WBPG01000031.1"/>
</dbReference>
<accession>A0A7V7S2F7</accession>
<dbReference type="Proteomes" id="UP000470409">
    <property type="component" value="Unassembled WGS sequence"/>
</dbReference>
<keyword evidence="1" id="KW-0175">Coiled coil</keyword>
<gene>
    <name evidence="2" type="ORF">F8163_27165</name>
</gene>
<sequence length="576" mass="68021">MIRFVMVKPKKELPMDYLKDKSSSLSELLLVENCNIYEKVERVAKLKIVTKKSTDLYFTEMKLKTYSGIQHLFVDIEPQKIHTNDIDLNLHELKIQIKNKLRKDWEECVWLEDEQSTSISEELYGKIYRVENKLRQFINMKMIRKNGVEWWENYSPSYLNEKYKKRQKDYKMAAESFKNVSDRLLSIDTDDLLKIMTYQIKKLKIQDFTTLEVMLEGIKENGEAVNLVQNYKAIVNEMKKNMDVKEDLWEGIFKEYFPENFIEEWERFCKNRNHVAHNKLLDLSALDKINENIRNVEGYLEEAKKEFDKELSEEELSEEEENETLEYINGEKRKKELHELYIMEQEAGISILNANMIFDKFEEVINQFIEDIDDTYYFRNDIEITKNKMSIAESEQDLLNISSKINDDILEVKSKLNIEEVQQGESEVLLKLIINGKMIEECSLKYINGGAEFQKDLGYYLPTSYNEFSQKGFEEFVEHISEFIEDYFPNLKEEMEIEMYIAAKDGGNNPVADFSCEECGEEYVCTNDDICEIGTCVNCGAKHEISTCERCEVTYNQNIDGGEYICQNCLEHYLEE</sequence>
<evidence type="ECO:0000313" key="3">
    <source>
        <dbReference type="Proteomes" id="UP000470409"/>
    </source>
</evidence>
<evidence type="ECO:0008006" key="4">
    <source>
        <dbReference type="Google" id="ProtNLM"/>
    </source>
</evidence>
<evidence type="ECO:0000256" key="1">
    <source>
        <dbReference type="SAM" id="Coils"/>
    </source>
</evidence>
<organism evidence="2 3">
    <name type="scientific">Bacillus luti</name>
    <dbReference type="NCBI Taxonomy" id="2026191"/>
    <lineage>
        <taxon>Bacteria</taxon>
        <taxon>Bacillati</taxon>
        <taxon>Bacillota</taxon>
        <taxon>Bacilli</taxon>
        <taxon>Bacillales</taxon>
        <taxon>Bacillaceae</taxon>
        <taxon>Bacillus</taxon>
        <taxon>Bacillus cereus group</taxon>
    </lineage>
</organism>
<evidence type="ECO:0000313" key="2">
    <source>
        <dbReference type="EMBL" id="KAB2439715.1"/>
    </source>
</evidence>
<dbReference type="EMBL" id="WBPG01000031">
    <property type="protein sequence ID" value="KAB2439715.1"/>
    <property type="molecule type" value="Genomic_DNA"/>
</dbReference>
<proteinExistence type="predicted"/>
<dbReference type="AlphaFoldDB" id="A0A7V7S2F7"/>
<protein>
    <recommendedName>
        <fullName evidence="4">Apea-like HEPN domain-containing protein</fullName>
    </recommendedName>
</protein>
<feature type="coiled-coil region" evidence="1">
    <location>
        <begin position="286"/>
        <end position="320"/>
    </location>
</feature>